<dbReference type="Pfam" id="PF03018">
    <property type="entry name" value="Dirigent"/>
    <property type="match status" value="1"/>
</dbReference>
<evidence type="ECO:0000256" key="1">
    <source>
        <dbReference type="ARBA" id="ARBA00010746"/>
    </source>
</evidence>
<comment type="function">
    <text evidence="4">Dirigent proteins impart stereoselectivity on the phenoxy radical-coupling reaction, yielding optically active lignans from two molecules of coniferyl alcohol in the biosynthesis of lignans, flavonolignans, and alkaloids and thus plays a central role in plant secondary metabolism.</text>
</comment>
<accession>A0A7U3VH50</accession>
<evidence type="ECO:0000256" key="2">
    <source>
        <dbReference type="ARBA" id="ARBA00011738"/>
    </source>
</evidence>
<comment type="similarity">
    <text evidence="1 4">Belongs to the plant dirigent protein family.</text>
</comment>
<evidence type="ECO:0000313" key="5">
    <source>
        <dbReference type="EMBL" id="QQM18963.1"/>
    </source>
</evidence>
<keyword evidence="3 4" id="KW-0964">Secreted</keyword>
<proteinExistence type="evidence at transcript level"/>
<feature type="chain" id="PRO_5031608091" description="Dirigent protein" evidence="4">
    <location>
        <begin position="28"/>
        <end position="194"/>
    </location>
</feature>
<dbReference type="PANTHER" id="PTHR21495">
    <property type="entry name" value="NUCLEOPORIN-RELATED"/>
    <property type="match status" value="1"/>
</dbReference>
<feature type="signal peptide" evidence="4">
    <location>
        <begin position="1"/>
        <end position="27"/>
    </location>
</feature>
<name>A0A7U3VH50_9MAGN</name>
<sequence length="194" mass="21297">MKTLGRTEKTLALAILLFFFAATLVQCKKEEESLVNWRENLGLGKEKVSRLHFFFHDTLSGKNPTAVTIAQAAMTKTSPTRFGAVNMADDPLTEGPELTSKLVGRAQGFYASAGQQEVCLLMAMSYLLTEGKYKGSSLSILGRNHALDPVRELPVIGGSGLFRLARGYAFAKTHWINITSGDAIVEYHVTVIHY</sequence>
<dbReference type="GO" id="GO:0009699">
    <property type="term" value="P:phenylpropanoid biosynthetic process"/>
    <property type="evidence" value="ECO:0007669"/>
    <property type="project" value="UniProtKB-ARBA"/>
</dbReference>
<evidence type="ECO:0000256" key="4">
    <source>
        <dbReference type="RuleBase" id="RU363099"/>
    </source>
</evidence>
<organism evidence="5">
    <name type="scientific">Kadsura heteroclita</name>
    <dbReference type="NCBI Taxonomy" id="124781"/>
    <lineage>
        <taxon>Eukaryota</taxon>
        <taxon>Viridiplantae</taxon>
        <taxon>Streptophyta</taxon>
        <taxon>Embryophyta</taxon>
        <taxon>Tracheophyta</taxon>
        <taxon>Spermatophyta</taxon>
        <taxon>Magnoliopsida</taxon>
        <taxon>Austrobaileyales</taxon>
        <taxon>Schisandraceae</taxon>
        <taxon>Kadsura</taxon>
    </lineage>
</organism>
<comment type="subcellular location">
    <subcellularLocation>
        <location evidence="4">Secreted</location>
        <location evidence="4">Extracellular space</location>
        <location evidence="4">Apoplast</location>
    </subcellularLocation>
</comment>
<dbReference type="InterPro" id="IPR044859">
    <property type="entry name" value="Allene_oxi_cyc_Dirigent"/>
</dbReference>
<dbReference type="AlphaFoldDB" id="A0A7U3VH50"/>
<dbReference type="GO" id="GO:0048046">
    <property type="term" value="C:apoplast"/>
    <property type="evidence" value="ECO:0007669"/>
    <property type="project" value="UniProtKB-SubCell"/>
</dbReference>
<protein>
    <recommendedName>
        <fullName evidence="4">Dirigent protein</fullName>
    </recommendedName>
</protein>
<comment type="subunit">
    <text evidence="2 4">Homodimer.</text>
</comment>
<keyword evidence="4" id="KW-0732">Signal</keyword>
<evidence type="ECO:0000256" key="3">
    <source>
        <dbReference type="ARBA" id="ARBA00022525"/>
    </source>
</evidence>
<dbReference type="EMBL" id="MT725693">
    <property type="protein sequence ID" value="QQM18963.1"/>
    <property type="molecule type" value="mRNA"/>
</dbReference>
<dbReference type="InterPro" id="IPR004265">
    <property type="entry name" value="Dirigent"/>
</dbReference>
<keyword evidence="4" id="KW-0052">Apoplast</keyword>
<reference evidence="5" key="1">
    <citation type="journal article" date="2020" name="Not Bot Hort Agrobot Cluj">
        <title>Transcriptome analysis to identify genes involved in lignan, sesquiterpenoid and triterpenoid biosynthesis in medicinal plant Kadsura heteroclita.</title>
        <authorList>
            <person name="Zhang X."/>
            <person name="Li C."/>
            <person name="Chio C."/>
            <person name="Kameshwar A.K.S."/>
            <person name="Ma T."/>
            <person name="Qin W."/>
        </authorList>
    </citation>
    <scope>NUCLEOTIDE SEQUENCE</scope>
</reference>
<dbReference type="Gene3D" id="2.40.480.10">
    <property type="entry name" value="Allene oxide cyclase-like"/>
    <property type="match status" value="1"/>
</dbReference>